<dbReference type="InterPro" id="IPR044528">
    <property type="entry name" value="POD-like_MBL-fold"/>
</dbReference>
<name>A0A2J7TFX2_METSI</name>
<comment type="caution">
    <text evidence="3">The sequence shown here is derived from an EMBL/GenBank/DDBJ whole genome shotgun (WGS) entry which is preliminary data.</text>
</comment>
<dbReference type="InterPro" id="IPR001279">
    <property type="entry name" value="Metallo-B-lactamas"/>
</dbReference>
<evidence type="ECO:0000313" key="3">
    <source>
        <dbReference type="EMBL" id="PNG25667.1"/>
    </source>
</evidence>
<organism evidence="3 4">
    <name type="scientific">Methylocella silvestris</name>
    <dbReference type="NCBI Taxonomy" id="199596"/>
    <lineage>
        <taxon>Bacteria</taxon>
        <taxon>Pseudomonadati</taxon>
        <taxon>Pseudomonadota</taxon>
        <taxon>Alphaproteobacteria</taxon>
        <taxon>Hyphomicrobiales</taxon>
        <taxon>Beijerinckiaceae</taxon>
        <taxon>Methylocella</taxon>
    </lineage>
</organism>
<keyword evidence="3" id="KW-0378">Hydrolase</keyword>
<dbReference type="Proteomes" id="UP000236286">
    <property type="component" value="Unassembled WGS sequence"/>
</dbReference>
<dbReference type="InterPro" id="IPR001763">
    <property type="entry name" value="Rhodanese-like_dom"/>
</dbReference>
<dbReference type="Pfam" id="PF00581">
    <property type="entry name" value="Rhodanese"/>
    <property type="match status" value="1"/>
</dbReference>
<dbReference type="RefSeq" id="WP_102844019.1">
    <property type="nucleotide sequence ID" value="NZ_PDZR01000013.1"/>
</dbReference>
<dbReference type="SUPFAM" id="SSF52821">
    <property type="entry name" value="Rhodanese/Cell cycle control phosphatase"/>
    <property type="match status" value="1"/>
</dbReference>
<proteinExistence type="predicted"/>
<dbReference type="CDD" id="cd07724">
    <property type="entry name" value="POD-like_MBL-fold"/>
    <property type="match status" value="1"/>
</dbReference>
<dbReference type="OrthoDB" id="9784009at2"/>
<dbReference type="GO" id="GO:0050313">
    <property type="term" value="F:sulfur dioxygenase activity"/>
    <property type="evidence" value="ECO:0007669"/>
    <property type="project" value="InterPro"/>
</dbReference>
<dbReference type="GO" id="GO:0006749">
    <property type="term" value="P:glutathione metabolic process"/>
    <property type="evidence" value="ECO:0007669"/>
    <property type="project" value="InterPro"/>
</dbReference>
<dbReference type="InterPro" id="IPR036866">
    <property type="entry name" value="RibonucZ/Hydroxyglut_hydro"/>
</dbReference>
<dbReference type="PROSITE" id="PS50206">
    <property type="entry name" value="RHODANESE_3"/>
    <property type="match status" value="1"/>
</dbReference>
<evidence type="ECO:0000313" key="4">
    <source>
        <dbReference type="Proteomes" id="UP000236286"/>
    </source>
</evidence>
<dbReference type="PANTHER" id="PTHR43084">
    <property type="entry name" value="PERSULFIDE DIOXYGENASE ETHE1"/>
    <property type="match status" value="1"/>
</dbReference>
<dbReference type="AlphaFoldDB" id="A0A2J7TFX2"/>
<protein>
    <submittedName>
        <fullName evidence="3">Hydrolase glyoxylase</fullName>
    </submittedName>
</protein>
<dbReference type="Gene3D" id="3.60.15.10">
    <property type="entry name" value="Ribonuclease Z/Hydroxyacylglutathione hydrolase-like"/>
    <property type="match status" value="1"/>
</dbReference>
<dbReference type="GO" id="GO:0016787">
    <property type="term" value="F:hydrolase activity"/>
    <property type="evidence" value="ECO:0007669"/>
    <property type="project" value="UniProtKB-KW"/>
</dbReference>
<dbReference type="Gene3D" id="3.40.250.10">
    <property type="entry name" value="Rhodanese-like domain"/>
    <property type="match status" value="1"/>
</dbReference>
<reference evidence="3 4" key="1">
    <citation type="submission" date="2017-10" db="EMBL/GenBank/DDBJ databases">
        <title>Genome announcement of Methylocella silvestris TVC from permafrost.</title>
        <authorList>
            <person name="Wang J."/>
            <person name="Geng K."/>
            <person name="Ul-Haque F."/>
            <person name="Crombie A.T."/>
            <person name="Street L.E."/>
            <person name="Wookey P.A."/>
            <person name="Murrell J.C."/>
            <person name="Pratscher J."/>
        </authorList>
    </citation>
    <scope>NUCLEOTIDE SEQUENCE [LARGE SCALE GENOMIC DNA]</scope>
    <source>
        <strain evidence="3 4">TVC</strain>
    </source>
</reference>
<gene>
    <name evidence="3" type="ORF">CR492_12125</name>
</gene>
<sequence length="344" mass="37934">MIFRQLFDHVSGTYTYLLASRPGGEALIIDPVLEKVDRYLQLVDELDVKLVKAVDTHLHADHVTGLGALRDRTHCVTVMGEQTKADVVSMRVAEGDRIDIEGLSLDVLFTPGHTDDSYSFLLEGRVFTGDTLLIRGTGRTDFQNGDPRAQYHSIFDRLLKLPDETLVYPAHDYKGDTVSTIGEERLFNPRLKVRSVDEYVDLMNNLNLPNPKMMDVAVPANMRVGLHQEEIARKGWAAQAAEALALVGRSDIAIVDLREKREREKHGIIPGSLHAPYPDLQESIRPGGALHELAASGKTILFYCAFGERSAMAVQAAQDAGFKSARHIAGGLDAWKKENGAVAP</sequence>
<dbReference type="InterPro" id="IPR051682">
    <property type="entry name" value="Mito_Persulfide_Diox"/>
</dbReference>
<dbReference type="EMBL" id="PDZR01000013">
    <property type="protein sequence ID" value="PNG25667.1"/>
    <property type="molecule type" value="Genomic_DNA"/>
</dbReference>
<dbReference type="PANTHER" id="PTHR43084:SF1">
    <property type="entry name" value="PERSULFIDE DIOXYGENASE ETHE1, MITOCHONDRIAL"/>
    <property type="match status" value="1"/>
</dbReference>
<dbReference type="GO" id="GO:0046872">
    <property type="term" value="F:metal ion binding"/>
    <property type="evidence" value="ECO:0007669"/>
    <property type="project" value="UniProtKB-KW"/>
</dbReference>
<dbReference type="FunFam" id="3.60.15.10:FF:000070">
    <property type="entry name" value="Glyoxylase, beta-lactamase superfamily II"/>
    <property type="match status" value="1"/>
</dbReference>
<keyword evidence="1" id="KW-0479">Metal-binding</keyword>
<dbReference type="SUPFAM" id="SSF56281">
    <property type="entry name" value="Metallo-hydrolase/oxidoreductase"/>
    <property type="match status" value="1"/>
</dbReference>
<feature type="domain" description="Rhodanese" evidence="2">
    <location>
        <begin position="248"/>
        <end position="344"/>
    </location>
</feature>
<dbReference type="SMART" id="SM00849">
    <property type="entry name" value="Lactamase_B"/>
    <property type="match status" value="1"/>
</dbReference>
<dbReference type="InterPro" id="IPR036873">
    <property type="entry name" value="Rhodanese-like_dom_sf"/>
</dbReference>
<evidence type="ECO:0000259" key="2">
    <source>
        <dbReference type="PROSITE" id="PS50206"/>
    </source>
</evidence>
<dbReference type="SMART" id="SM00450">
    <property type="entry name" value="RHOD"/>
    <property type="match status" value="1"/>
</dbReference>
<dbReference type="GO" id="GO:0070813">
    <property type="term" value="P:hydrogen sulfide metabolic process"/>
    <property type="evidence" value="ECO:0007669"/>
    <property type="project" value="TreeGrafter"/>
</dbReference>
<accession>A0A2J7TFX2</accession>
<dbReference type="Pfam" id="PF00753">
    <property type="entry name" value="Lactamase_B"/>
    <property type="match status" value="2"/>
</dbReference>
<evidence type="ECO:0000256" key="1">
    <source>
        <dbReference type="ARBA" id="ARBA00022723"/>
    </source>
</evidence>